<dbReference type="Pfam" id="PF02275">
    <property type="entry name" value="CBAH"/>
    <property type="match status" value="1"/>
</dbReference>
<gene>
    <name evidence="5" type="ORF">F0262_07820</name>
</gene>
<dbReference type="InterPro" id="IPR029055">
    <property type="entry name" value="Ntn_hydrolases_N"/>
</dbReference>
<dbReference type="SUPFAM" id="SSF56235">
    <property type="entry name" value="N-terminal nucleophile aminohydrolases (Ntn hydrolases)"/>
    <property type="match status" value="1"/>
</dbReference>
<dbReference type="RefSeq" id="WP_032802119.1">
    <property type="nucleotide sequence ID" value="NZ_VTYN01000006.1"/>
</dbReference>
<evidence type="ECO:0000313" key="6">
    <source>
        <dbReference type="Proteomes" id="UP000572072"/>
    </source>
</evidence>
<dbReference type="EMBL" id="VTYN01000006">
    <property type="protein sequence ID" value="NOH47963.1"/>
    <property type="molecule type" value="Genomic_DNA"/>
</dbReference>
<evidence type="ECO:0000256" key="2">
    <source>
        <dbReference type="ARBA" id="ARBA00022801"/>
    </source>
</evidence>
<dbReference type="PANTHER" id="PTHR35527:SF2">
    <property type="entry name" value="HYDROLASE"/>
    <property type="match status" value="1"/>
</dbReference>
<reference evidence="5 6" key="1">
    <citation type="submission" date="2019-08" db="EMBL/GenBank/DDBJ databases">
        <title>Draft genome sequencing and comparative genomics of hatchery-associated Vibrios.</title>
        <authorList>
            <person name="Kehlet-Delgado H."/>
            <person name="Mueller R.S."/>
        </authorList>
    </citation>
    <scope>NUCLEOTIDE SEQUENCE [LARGE SCALE GENOMIC DNA]</scope>
    <source>
        <strain evidence="5 6">00-78-3</strain>
    </source>
</reference>
<accession>A0A7Y3Z7Y2</accession>
<protein>
    <submittedName>
        <fullName evidence="5">Linear amide C-N hydrolase</fullName>
    </submittedName>
</protein>
<dbReference type="GO" id="GO:0016787">
    <property type="term" value="F:hydrolase activity"/>
    <property type="evidence" value="ECO:0007669"/>
    <property type="project" value="UniProtKB-KW"/>
</dbReference>
<dbReference type="InterPro" id="IPR052193">
    <property type="entry name" value="Peptidase_C59"/>
</dbReference>
<dbReference type="Gene3D" id="3.60.60.10">
    <property type="entry name" value="Penicillin V Acylase, Chain A"/>
    <property type="match status" value="1"/>
</dbReference>
<feature type="signal peptide" evidence="3">
    <location>
        <begin position="1"/>
        <end position="46"/>
    </location>
</feature>
<dbReference type="AlphaFoldDB" id="A0A7Y3Z7Y2"/>
<dbReference type="PANTHER" id="PTHR35527">
    <property type="entry name" value="CHOLOYLGLYCINE HYDROLASE"/>
    <property type="match status" value="1"/>
</dbReference>
<dbReference type="Proteomes" id="UP000572072">
    <property type="component" value="Unassembled WGS sequence"/>
</dbReference>
<comment type="similarity">
    <text evidence="1">Belongs to the peptidase C59 family.</text>
</comment>
<comment type="caution">
    <text evidence="5">The sequence shown here is derived from an EMBL/GenBank/DDBJ whole genome shotgun (WGS) entry which is preliminary data.</text>
</comment>
<evidence type="ECO:0000259" key="4">
    <source>
        <dbReference type="Pfam" id="PF02275"/>
    </source>
</evidence>
<feature type="domain" description="Choloylglycine hydrolase/NAAA C-terminal" evidence="4">
    <location>
        <begin position="47"/>
        <end position="335"/>
    </location>
</feature>
<name>A0A7Y3Z7Y2_9VIBR</name>
<dbReference type="InterPro" id="IPR029132">
    <property type="entry name" value="CBAH/NAAA_C"/>
</dbReference>
<proteinExistence type="inferred from homology"/>
<evidence type="ECO:0000256" key="1">
    <source>
        <dbReference type="ARBA" id="ARBA00006625"/>
    </source>
</evidence>
<keyword evidence="3" id="KW-0732">Signal</keyword>
<keyword evidence="2 5" id="KW-0378">Hydrolase</keyword>
<feature type="chain" id="PRO_5031182521" evidence="3">
    <location>
        <begin position="47"/>
        <end position="371"/>
    </location>
</feature>
<sequence>MVSITRNNDLVLKRYEGNSMKGFSKKVLLAASVAMAVGSISTAANACSRLVWETQDHGVFVSRTMDWMEANQPTIDVRHAGQTYRGYDKDDALTWTSKYASIGVSIYGVGIIDGFNEKGFAANALFLDEENPGAPQAGKQQIENSRFVAYLIDSFASVDEALKHLDSIQIQQFSHNGIEMKGHYSLEDASGDSAVLEYIDGAWQVHHGKQYDVMTNSPEYAQHLKNWQEAQPKAKSDVNGEFPIPGNINSAQRFIWNSYMKDQLKEPSSYTNGIAKLDSVTYKIPLDAANRPVNGEMRGYATIYGLVYNLDQKVMNVRYQYDDSYTQYSVDFNKLNDGHNYTIKADLPDLFGDISSRLEKGDGVMGQHLVK</sequence>
<evidence type="ECO:0000313" key="5">
    <source>
        <dbReference type="EMBL" id="NOH47963.1"/>
    </source>
</evidence>
<organism evidence="5 6">
    <name type="scientific">Vibrio rotiferianus</name>
    <dbReference type="NCBI Taxonomy" id="190895"/>
    <lineage>
        <taxon>Bacteria</taxon>
        <taxon>Pseudomonadati</taxon>
        <taxon>Pseudomonadota</taxon>
        <taxon>Gammaproteobacteria</taxon>
        <taxon>Vibrionales</taxon>
        <taxon>Vibrionaceae</taxon>
        <taxon>Vibrio</taxon>
    </lineage>
</organism>
<evidence type="ECO:0000256" key="3">
    <source>
        <dbReference type="SAM" id="SignalP"/>
    </source>
</evidence>